<dbReference type="RefSeq" id="WP_093007273.1">
    <property type="nucleotide sequence ID" value="NZ_FNZZ01000005.1"/>
</dbReference>
<dbReference type="PANTHER" id="PTHR48050">
    <property type="entry name" value="STEROL 3-BETA-GLUCOSYLTRANSFERASE"/>
    <property type="match status" value="1"/>
</dbReference>
<evidence type="ECO:0000313" key="3">
    <source>
        <dbReference type="Proteomes" id="UP000199214"/>
    </source>
</evidence>
<dbReference type="SUPFAM" id="SSF53756">
    <property type="entry name" value="UDP-Glycosyltransferase/glycogen phosphorylase"/>
    <property type="match status" value="1"/>
</dbReference>
<accession>A0A1H7SYL9</accession>
<dbReference type="OrthoDB" id="139086at2"/>
<dbReference type="STRING" id="1855283.SAMN05216382_2597"/>
<dbReference type="InterPro" id="IPR050426">
    <property type="entry name" value="Glycosyltransferase_28"/>
</dbReference>
<gene>
    <name evidence="2" type="ORF">SAMN05216382_2597</name>
</gene>
<dbReference type="PANTHER" id="PTHR48050:SF13">
    <property type="entry name" value="STEROL 3-BETA-GLUCOSYLTRANSFERASE UGT80A2"/>
    <property type="match status" value="1"/>
</dbReference>
<evidence type="ECO:0000259" key="1">
    <source>
        <dbReference type="Pfam" id="PF06722"/>
    </source>
</evidence>
<keyword evidence="3" id="KW-1185">Reference proteome</keyword>
<sequence>MPSVRRHIAIVAPPTAGHLNPLQVLGRELSARGHRVSLVHVDGVERFVSDPSVGFHAIPGTSAPMLDAYLDLLGRPTGPRGLPRMIAATAQMTAQLLDGVPAVLERIGAEAVIADTAEPAGALIAARMRLPLVASVTGLPLLREEDVPPPFLGWRFRPDAVGRNRNNGGYQVADLLLRPITRVLDETRRTWGLGPEGEPLAWVAQCPRALDYPRARLPATFSYGGPWRGPEEGAVDLPHDDERPLVFCSLGTLQGSRRALFAVMARACALAGARAVIGHGGGLSPAGEAALPGDPLVRAFWPQAAVLRHCAAAVLHGGFNTVLDALAAGVPIVALPIAFEQPGTAARVAWSGAGRVLSPRALRASTLAAVLGAVIHDPGYRDAARRIGAEMAQSGGATAAAARVSAALA</sequence>
<dbReference type="GO" id="GO:0008194">
    <property type="term" value="F:UDP-glycosyltransferase activity"/>
    <property type="evidence" value="ECO:0007669"/>
    <property type="project" value="InterPro"/>
</dbReference>
<protein>
    <submittedName>
        <fullName evidence="2">Glycosyltransferase, MGT family</fullName>
    </submittedName>
</protein>
<keyword evidence="2" id="KW-0808">Transferase</keyword>
<feature type="domain" description="Erythromycin biosynthesis protein CIII-like C-terminal" evidence="1">
    <location>
        <begin position="290"/>
        <end position="394"/>
    </location>
</feature>
<dbReference type="GO" id="GO:0017000">
    <property type="term" value="P:antibiotic biosynthetic process"/>
    <property type="evidence" value="ECO:0007669"/>
    <property type="project" value="UniProtKB-ARBA"/>
</dbReference>
<dbReference type="Proteomes" id="UP000199214">
    <property type="component" value="Unassembled WGS sequence"/>
</dbReference>
<dbReference type="GO" id="GO:0016758">
    <property type="term" value="F:hexosyltransferase activity"/>
    <property type="evidence" value="ECO:0007669"/>
    <property type="project" value="UniProtKB-ARBA"/>
</dbReference>
<proteinExistence type="predicted"/>
<dbReference type="Pfam" id="PF06722">
    <property type="entry name" value="EryCIII-like_C"/>
    <property type="match status" value="1"/>
</dbReference>
<dbReference type="AlphaFoldDB" id="A0A1H7SYL9"/>
<dbReference type="EMBL" id="FNZZ01000005">
    <property type="protein sequence ID" value="SEL77084.1"/>
    <property type="molecule type" value="Genomic_DNA"/>
</dbReference>
<dbReference type="CDD" id="cd03784">
    <property type="entry name" value="GT1_Gtf-like"/>
    <property type="match status" value="1"/>
</dbReference>
<dbReference type="Gene3D" id="3.40.50.2000">
    <property type="entry name" value="Glycogen Phosphorylase B"/>
    <property type="match status" value="2"/>
</dbReference>
<name>A0A1H7SYL9_9SPHN</name>
<dbReference type="InterPro" id="IPR010610">
    <property type="entry name" value="EryCIII-like_C"/>
</dbReference>
<organism evidence="2 3">
    <name type="scientific">Sphingomonas palmae</name>
    <dbReference type="NCBI Taxonomy" id="1855283"/>
    <lineage>
        <taxon>Bacteria</taxon>
        <taxon>Pseudomonadati</taxon>
        <taxon>Pseudomonadota</taxon>
        <taxon>Alphaproteobacteria</taxon>
        <taxon>Sphingomonadales</taxon>
        <taxon>Sphingomonadaceae</taxon>
        <taxon>Sphingomonas</taxon>
    </lineage>
</organism>
<evidence type="ECO:0000313" key="2">
    <source>
        <dbReference type="EMBL" id="SEL77084.1"/>
    </source>
</evidence>
<reference evidence="3" key="1">
    <citation type="submission" date="2016-10" db="EMBL/GenBank/DDBJ databases">
        <authorList>
            <person name="Varghese N."/>
            <person name="Submissions S."/>
        </authorList>
    </citation>
    <scope>NUCLEOTIDE SEQUENCE [LARGE SCALE GENOMIC DNA]</scope>
    <source>
        <strain evidence="3">JS21-1</strain>
    </source>
</reference>
<dbReference type="InterPro" id="IPR002213">
    <property type="entry name" value="UDP_glucos_trans"/>
</dbReference>